<dbReference type="EMBL" id="JARAWP010000001">
    <property type="protein sequence ID" value="MDX3016367.1"/>
    <property type="molecule type" value="Genomic_DNA"/>
</dbReference>
<dbReference type="Pfam" id="PF04149">
    <property type="entry name" value="DUF397"/>
    <property type="match status" value="1"/>
</dbReference>
<evidence type="ECO:0000259" key="1">
    <source>
        <dbReference type="Pfam" id="PF04149"/>
    </source>
</evidence>
<name>A0AAP6BJP5_9ACTN</name>
<dbReference type="RefSeq" id="WP_010350637.1">
    <property type="nucleotide sequence ID" value="NZ_CP122369.1"/>
</dbReference>
<evidence type="ECO:0000313" key="3">
    <source>
        <dbReference type="EMBL" id="MDX3016367.1"/>
    </source>
</evidence>
<dbReference type="InterPro" id="IPR007278">
    <property type="entry name" value="DUF397"/>
</dbReference>
<dbReference type="GeneID" id="69804576"/>
<gene>
    <name evidence="2" type="ORF">PV399_39320</name>
    <name evidence="3" type="ORF">PV666_00500</name>
</gene>
<dbReference type="AlphaFoldDB" id="A0AAP6BJP5"/>
<dbReference type="Proteomes" id="UP001282288">
    <property type="component" value="Unassembled WGS sequence"/>
</dbReference>
<comment type="caution">
    <text evidence="2">The sequence shown here is derived from an EMBL/GenBank/DDBJ whole genome shotgun (WGS) entry which is preliminary data.</text>
</comment>
<dbReference type="Proteomes" id="UP001272987">
    <property type="component" value="Unassembled WGS sequence"/>
</dbReference>
<sequence length="58" mass="6158">MAAFEFVKSSYSGGSDGQHCVEVARNIPGTIAVRDSKNPTGPLLHLTPSTWTSLLKAL</sequence>
<dbReference type="EMBL" id="JARAWC010000045">
    <property type="protein sequence ID" value="MDX2965722.1"/>
    <property type="molecule type" value="Genomic_DNA"/>
</dbReference>
<accession>A0AAP6BJP5</accession>
<organism evidence="2 5">
    <name type="scientific">Streptomyces acidiscabies</name>
    <dbReference type="NCBI Taxonomy" id="42234"/>
    <lineage>
        <taxon>Bacteria</taxon>
        <taxon>Bacillati</taxon>
        <taxon>Actinomycetota</taxon>
        <taxon>Actinomycetes</taxon>
        <taxon>Kitasatosporales</taxon>
        <taxon>Streptomycetaceae</taxon>
        <taxon>Streptomyces</taxon>
    </lineage>
</organism>
<keyword evidence="4" id="KW-1185">Reference proteome</keyword>
<proteinExistence type="predicted"/>
<feature type="domain" description="DUF397" evidence="1">
    <location>
        <begin position="6"/>
        <end position="57"/>
    </location>
</feature>
<protein>
    <submittedName>
        <fullName evidence="2">DUF397 domain-containing protein</fullName>
    </submittedName>
</protein>
<reference evidence="2 4" key="1">
    <citation type="journal article" date="2023" name="Microb. Genom.">
        <title>Mesoterricola silvestris gen. nov., sp. nov., Mesoterricola sediminis sp. nov., Geothrix oryzae sp. nov., Geothrix edaphica sp. nov., Geothrix rubra sp. nov., and Geothrix limicola sp. nov., six novel members of Acidobacteriota isolated from soils.</title>
        <authorList>
            <person name="Weisberg A.J."/>
            <person name="Pearce E."/>
            <person name="Kramer C.G."/>
            <person name="Chang J.H."/>
            <person name="Clarke C.R."/>
        </authorList>
    </citation>
    <scope>NUCLEOTIDE SEQUENCE</scope>
    <source>
        <strain evidence="3 4">NB05-1H</strain>
        <strain evidence="2">NRRL_B-16521</strain>
    </source>
</reference>
<evidence type="ECO:0000313" key="5">
    <source>
        <dbReference type="Proteomes" id="UP001282288"/>
    </source>
</evidence>
<evidence type="ECO:0000313" key="2">
    <source>
        <dbReference type="EMBL" id="MDX2965722.1"/>
    </source>
</evidence>
<evidence type="ECO:0000313" key="4">
    <source>
        <dbReference type="Proteomes" id="UP001272987"/>
    </source>
</evidence>